<feature type="chain" id="PRO_5046818423" evidence="1">
    <location>
        <begin position="34"/>
        <end position="411"/>
    </location>
</feature>
<dbReference type="PANTHER" id="PTHR43737">
    <property type="entry name" value="BLL7424 PROTEIN"/>
    <property type="match status" value="1"/>
</dbReference>
<dbReference type="Pfam" id="PF07394">
    <property type="entry name" value="DUF1501"/>
    <property type="match status" value="1"/>
</dbReference>
<dbReference type="Proteomes" id="UP001166293">
    <property type="component" value="Unassembled WGS sequence"/>
</dbReference>
<gene>
    <name evidence="2" type="ORF">KUH32_07760</name>
</gene>
<evidence type="ECO:0000256" key="1">
    <source>
        <dbReference type="SAM" id="SignalP"/>
    </source>
</evidence>
<dbReference type="InterPro" id="IPR019546">
    <property type="entry name" value="TAT_signal_bac_arc"/>
</dbReference>
<dbReference type="PROSITE" id="PS51318">
    <property type="entry name" value="TAT"/>
    <property type="match status" value="1"/>
</dbReference>
<name>A0ABS6N6M2_9RHOB</name>
<comment type="caution">
    <text evidence="2">The sequence shown here is derived from an EMBL/GenBank/DDBJ whole genome shotgun (WGS) entry which is preliminary data.</text>
</comment>
<accession>A0ABS6N6M2</accession>
<evidence type="ECO:0000313" key="3">
    <source>
        <dbReference type="Proteomes" id="UP001166293"/>
    </source>
</evidence>
<keyword evidence="1" id="KW-0732">Signal</keyword>
<dbReference type="PANTHER" id="PTHR43737:SF1">
    <property type="entry name" value="DUF1501 DOMAIN-CONTAINING PROTEIN"/>
    <property type="match status" value="1"/>
</dbReference>
<dbReference type="EMBL" id="JAHRWL010000001">
    <property type="protein sequence ID" value="MBV2359665.1"/>
    <property type="molecule type" value="Genomic_DNA"/>
</dbReference>
<proteinExistence type="predicted"/>
<dbReference type="NCBIfam" id="TIGR01409">
    <property type="entry name" value="TAT_signal_seq"/>
    <property type="match status" value="1"/>
</dbReference>
<dbReference type="InterPro" id="IPR006311">
    <property type="entry name" value="TAT_signal"/>
</dbReference>
<evidence type="ECO:0000313" key="2">
    <source>
        <dbReference type="EMBL" id="MBV2359665.1"/>
    </source>
</evidence>
<dbReference type="InterPro" id="IPR010869">
    <property type="entry name" value="DUF1501"/>
</dbReference>
<organism evidence="2 3">
    <name type="scientific">Thalassococcus arenae</name>
    <dbReference type="NCBI Taxonomy" id="2851652"/>
    <lineage>
        <taxon>Bacteria</taxon>
        <taxon>Pseudomonadati</taxon>
        <taxon>Pseudomonadota</taxon>
        <taxon>Alphaproteobacteria</taxon>
        <taxon>Rhodobacterales</taxon>
        <taxon>Roseobacteraceae</taxon>
        <taxon>Thalassococcus</taxon>
    </lineage>
</organism>
<reference evidence="2" key="1">
    <citation type="submission" date="2021-06" db="EMBL/GenBank/DDBJ databases">
        <title>Thalassococcus sp. CAU 1522 isolated from sea sand, Republic of Korea.</title>
        <authorList>
            <person name="Kim W."/>
        </authorList>
    </citation>
    <scope>NUCLEOTIDE SEQUENCE</scope>
    <source>
        <strain evidence="2">CAU 1522</strain>
    </source>
</reference>
<dbReference type="RefSeq" id="WP_217777463.1">
    <property type="nucleotide sequence ID" value="NZ_JAHRWL010000001.1"/>
</dbReference>
<keyword evidence="3" id="KW-1185">Reference proteome</keyword>
<protein>
    <submittedName>
        <fullName evidence="2">DUF1501 domain-containing protein</fullName>
    </submittedName>
</protein>
<sequence length="411" mass="43402">MSTRLSRRAFLTRSAVIGCSLAASPLVTPVTWAATPGEKRLVVIILRGGMDGLGVLMPHGDPDFVSARGTVTLGGKDGAVDLDGFFAMHTALSPLLPLWAAGQLGFVHAVSTPYRDKRSHFDGQDLLEAGIADLSSGLTRDGWLNRMLGEMPGVSTRTAYALGREPMFVLSGAAPFSRWTPEVDLALSPQALRLAELVMQDDPAFAEAMAQAFVNADSDGDPVAFSGDTADMMDMLRADMATGRQAPAAERIAAFAAQQLRGDARIATFSLNGWDTHDAQDRALPRALAQLVTALTTLRDTMGDGAWRNTAVIAMTEFGRTVRMNGTGGTDHGTGGAMVLAGGAIRGGRVFGEWPGLAEADLYARRDLMPTRDVRAIAGWLIHGLFGLPVGAIETRVFPGVDLGSDPGLLA</sequence>
<feature type="signal peptide" evidence="1">
    <location>
        <begin position="1"/>
        <end position="33"/>
    </location>
</feature>